<gene>
    <name evidence="5" type="ORF">COO09_13060</name>
</gene>
<evidence type="ECO:0000313" key="6">
    <source>
        <dbReference type="Proteomes" id="UP000218934"/>
    </source>
</evidence>
<evidence type="ECO:0000259" key="4">
    <source>
        <dbReference type="PROSITE" id="PS50995"/>
    </source>
</evidence>
<dbReference type="InterPro" id="IPR000835">
    <property type="entry name" value="HTH_MarR-typ"/>
</dbReference>
<dbReference type="InterPro" id="IPR036390">
    <property type="entry name" value="WH_DNA-bd_sf"/>
</dbReference>
<evidence type="ECO:0000313" key="5">
    <source>
        <dbReference type="EMBL" id="PCE41945.1"/>
    </source>
</evidence>
<dbReference type="SUPFAM" id="SSF46785">
    <property type="entry name" value="Winged helix' DNA-binding domain"/>
    <property type="match status" value="1"/>
</dbReference>
<evidence type="ECO:0000256" key="1">
    <source>
        <dbReference type="ARBA" id="ARBA00023015"/>
    </source>
</evidence>
<reference evidence="5 6" key="1">
    <citation type="submission" date="2017-09" db="EMBL/GenBank/DDBJ databases">
        <title>The Catabolism of 3,6-Dichlorosalicylic acid is Initiated by the Cytochrome P450 Monooxygenase DsmABC in Rhizorhabdus dicambivorans Ndbn-20.</title>
        <authorList>
            <person name="Na L."/>
        </authorList>
    </citation>
    <scope>NUCLEOTIDE SEQUENCE [LARGE SCALE GENOMIC DNA]</scope>
    <source>
        <strain evidence="5 6">Ndbn-20m</strain>
    </source>
</reference>
<dbReference type="Gene3D" id="1.10.10.10">
    <property type="entry name" value="Winged helix-like DNA-binding domain superfamily/Winged helix DNA-binding domain"/>
    <property type="match status" value="1"/>
</dbReference>
<evidence type="ECO:0000256" key="3">
    <source>
        <dbReference type="ARBA" id="ARBA00023163"/>
    </source>
</evidence>
<dbReference type="PROSITE" id="PS01117">
    <property type="entry name" value="HTH_MARR_1"/>
    <property type="match status" value="1"/>
</dbReference>
<dbReference type="KEGG" id="rdi:CMV14_15305"/>
<protein>
    <submittedName>
        <fullName evidence="5">MarR family transcriptional regulator</fullName>
    </submittedName>
</protein>
<dbReference type="InterPro" id="IPR039422">
    <property type="entry name" value="MarR/SlyA-like"/>
</dbReference>
<proteinExistence type="predicted"/>
<dbReference type="SMART" id="SM00347">
    <property type="entry name" value="HTH_MARR"/>
    <property type="match status" value="1"/>
</dbReference>
<dbReference type="PROSITE" id="PS50995">
    <property type="entry name" value="HTH_MARR_2"/>
    <property type="match status" value="1"/>
</dbReference>
<dbReference type="EMBL" id="NWUF01000011">
    <property type="protein sequence ID" value="PCE41945.1"/>
    <property type="molecule type" value="Genomic_DNA"/>
</dbReference>
<keyword evidence="3" id="KW-0804">Transcription</keyword>
<dbReference type="GO" id="GO:0003700">
    <property type="term" value="F:DNA-binding transcription factor activity"/>
    <property type="evidence" value="ECO:0007669"/>
    <property type="project" value="InterPro"/>
</dbReference>
<name>A0A2A4FT73_9SPHN</name>
<dbReference type="InterPro" id="IPR023187">
    <property type="entry name" value="Tscrpt_reg_MarR-type_CS"/>
</dbReference>
<dbReference type="RefSeq" id="WP_066963098.1">
    <property type="nucleotide sequence ID" value="NZ_CP023449.1"/>
</dbReference>
<sequence length="177" mass="19239">MTGPRDQIDARTVIERYKSEFPELQPHGDGAYAGSMWHIMALAHQIIVNLDVMLRERKLSAADIFVMSVIFIEGDGRARPSDVARVLSVTPAAISLRIAKLADKGFIVREAAGGDRRTAKLSLTAEAAALVRGVLADISVNSGFARSIARLSTEKRVQLESLLSDVATEMARHVVTE</sequence>
<feature type="domain" description="HTH marR-type" evidence="4">
    <location>
        <begin position="33"/>
        <end position="168"/>
    </location>
</feature>
<dbReference type="GO" id="GO:0003677">
    <property type="term" value="F:DNA binding"/>
    <property type="evidence" value="ECO:0007669"/>
    <property type="project" value="UniProtKB-KW"/>
</dbReference>
<keyword evidence="2" id="KW-0238">DNA-binding</keyword>
<dbReference type="OrthoDB" id="5522755at2"/>
<comment type="caution">
    <text evidence="5">The sequence shown here is derived from an EMBL/GenBank/DDBJ whole genome shotgun (WGS) entry which is preliminary data.</text>
</comment>
<dbReference type="InterPro" id="IPR036388">
    <property type="entry name" value="WH-like_DNA-bd_sf"/>
</dbReference>
<dbReference type="PRINTS" id="PR00598">
    <property type="entry name" value="HTHMARR"/>
</dbReference>
<evidence type="ECO:0000256" key="2">
    <source>
        <dbReference type="ARBA" id="ARBA00023125"/>
    </source>
</evidence>
<dbReference type="PANTHER" id="PTHR33164">
    <property type="entry name" value="TRANSCRIPTIONAL REGULATOR, MARR FAMILY"/>
    <property type="match status" value="1"/>
</dbReference>
<dbReference type="PANTHER" id="PTHR33164:SF43">
    <property type="entry name" value="HTH-TYPE TRANSCRIPTIONAL REPRESSOR YETL"/>
    <property type="match status" value="1"/>
</dbReference>
<keyword evidence="6" id="KW-1185">Reference proteome</keyword>
<keyword evidence="1" id="KW-0805">Transcription regulation</keyword>
<dbReference type="AlphaFoldDB" id="A0A2A4FT73"/>
<organism evidence="5 6">
    <name type="scientific">Rhizorhabdus dicambivorans</name>
    <dbReference type="NCBI Taxonomy" id="1850238"/>
    <lineage>
        <taxon>Bacteria</taxon>
        <taxon>Pseudomonadati</taxon>
        <taxon>Pseudomonadota</taxon>
        <taxon>Alphaproteobacteria</taxon>
        <taxon>Sphingomonadales</taxon>
        <taxon>Sphingomonadaceae</taxon>
        <taxon>Rhizorhabdus</taxon>
    </lineage>
</organism>
<dbReference type="GO" id="GO:0006950">
    <property type="term" value="P:response to stress"/>
    <property type="evidence" value="ECO:0007669"/>
    <property type="project" value="TreeGrafter"/>
</dbReference>
<accession>A0A2A4FT73</accession>
<dbReference type="Proteomes" id="UP000218934">
    <property type="component" value="Unassembled WGS sequence"/>
</dbReference>
<dbReference type="Pfam" id="PF12802">
    <property type="entry name" value="MarR_2"/>
    <property type="match status" value="1"/>
</dbReference>